<dbReference type="InParanoid" id="A7SPN1"/>
<feature type="non-terminal residue" evidence="3">
    <location>
        <position position="135"/>
    </location>
</feature>
<keyword evidence="4" id="KW-1185">Reference proteome</keyword>
<feature type="compositionally biased region" description="Basic and acidic residues" evidence="1">
    <location>
        <begin position="110"/>
        <end position="127"/>
    </location>
</feature>
<evidence type="ECO:0000256" key="1">
    <source>
        <dbReference type="SAM" id="MobiDB-lite"/>
    </source>
</evidence>
<feature type="transmembrane region" description="Helical" evidence="2">
    <location>
        <begin position="21"/>
        <end position="41"/>
    </location>
</feature>
<evidence type="ECO:0000313" key="4">
    <source>
        <dbReference type="Proteomes" id="UP000001593"/>
    </source>
</evidence>
<evidence type="ECO:0000256" key="2">
    <source>
        <dbReference type="SAM" id="Phobius"/>
    </source>
</evidence>
<sequence>CNYNEYCCGDDVCCDYLVGYWYYWLIGGIVIFSTIMLCYWVRYRRNHSVECTLGKPLTGRYITYGMTDYGKPKYHPQQPPGYVYPRGPTEMRYISTDAKGTIPLLREEERIQRGAARDGHPPYERKTPTAPPYGD</sequence>
<gene>
    <name evidence="3" type="ORF">NEMVEDRAFT_v1g215491</name>
</gene>
<evidence type="ECO:0000313" key="3">
    <source>
        <dbReference type="EMBL" id="EDO34350.1"/>
    </source>
</evidence>
<keyword evidence="2" id="KW-0812">Transmembrane</keyword>
<dbReference type="KEGG" id="nve:5505677"/>
<dbReference type="Proteomes" id="UP000001593">
    <property type="component" value="Unassembled WGS sequence"/>
</dbReference>
<name>A7SPN1_NEMVE</name>
<dbReference type="AlphaFoldDB" id="A7SPN1"/>
<feature type="region of interest" description="Disordered" evidence="1">
    <location>
        <begin position="110"/>
        <end position="135"/>
    </location>
</feature>
<accession>A7SPN1</accession>
<protein>
    <recommendedName>
        <fullName evidence="5">Vesicular, overexpressed in cancer, prosurvival protein 1</fullName>
    </recommendedName>
</protein>
<proteinExistence type="predicted"/>
<keyword evidence="2" id="KW-0472">Membrane</keyword>
<dbReference type="OrthoDB" id="10070083at2759"/>
<keyword evidence="2" id="KW-1133">Transmembrane helix</keyword>
<organism evidence="3 4">
    <name type="scientific">Nematostella vectensis</name>
    <name type="common">Starlet sea anemone</name>
    <dbReference type="NCBI Taxonomy" id="45351"/>
    <lineage>
        <taxon>Eukaryota</taxon>
        <taxon>Metazoa</taxon>
        <taxon>Cnidaria</taxon>
        <taxon>Anthozoa</taxon>
        <taxon>Hexacorallia</taxon>
        <taxon>Actiniaria</taxon>
        <taxon>Edwardsiidae</taxon>
        <taxon>Nematostella</taxon>
    </lineage>
</organism>
<dbReference type="EMBL" id="DS469735">
    <property type="protein sequence ID" value="EDO34350.1"/>
    <property type="molecule type" value="Genomic_DNA"/>
</dbReference>
<evidence type="ECO:0008006" key="5">
    <source>
        <dbReference type="Google" id="ProtNLM"/>
    </source>
</evidence>
<dbReference type="OMA" id="WCNYNEY"/>
<reference evidence="3 4" key="1">
    <citation type="journal article" date="2007" name="Science">
        <title>Sea anemone genome reveals ancestral eumetazoan gene repertoire and genomic organization.</title>
        <authorList>
            <person name="Putnam N.H."/>
            <person name="Srivastava M."/>
            <person name="Hellsten U."/>
            <person name="Dirks B."/>
            <person name="Chapman J."/>
            <person name="Salamov A."/>
            <person name="Terry A."/>
            <person name="Shapiro H."/>
            <person name="Lindquist E."/>
            <person name="Kapitonov V.V."/>
            <person name="Jurka J."/>
            <person name="Genikhovich G."/>
            <person name="Grigoriev I.V."/>
            <person name="Lucas S.M."/>
            <person name="Steele R.E."/>
            <person name="Finnerty J.R."/>
            <person name="Technau U."/>
            <person name="Martindale M.Q."/>
            <person name="Rokhsar D.S."/>
        </authorList>
    </citation>
    <scope>NUCLEOTIDE SEQUENCE [LARGE SCALE GENOMIC DNA]</scope>
    <source>
        <strain evidence="4">CH2 X CH6</strain>
    </source>
</reference>
<dbReference type="HOGENOM" id="CLU_1890988_0_0_1"/>
<dbReference type="PhylomeDB" id="A7SPN1"/>